<gene>
    <name evidence="2" type="ORF">BJ968_004064</name>
</gene>
<dbReference type="EMBL" id="JACCBB010000001">
    <property type="protein sequence ID" value="NYD24524.1"/>
    <property type="molecule type" value="Genomic_DNA"/>
</dbReference>
<keyword evidence="3" id="KW-1185">Reference proteome</keyword>
<comment type="caution">
    <text evidence="2">The sequence shown here is derived from an EMBL/GenBank/DDBJ whole genome shotgun (WGS) entry which is preliminary data.</text>
</comment>
<feature type="region of interest" description="Disordered" evidence="1">
    <location>
        <begin position="1"/>
        <end position="32"/>
    </location>
</feature>
<feature type="compositionally biased region" description="Low complexity" evidence="1">
    <location>
        <begin position="18"/>
        <end position="32"/>
    </location>
</feature>
<sequence length="32" mass="3524">MSSDVAGRGRLPRRRAGGPRVVVRPLPARARR</sequence>
<dbReference type="AlphaFoldDB" id="A0A7Y9DPV3"/>
<organism evidence="2 3">
    <name type="scientific">Kineococcus aurantiacus</name>
    <dbReference type="NCBI Taxonomy" id="37633"/>
    <lineage>
        <taxon>Bacteria</taxon>
        <taxon>Bacillati</taxon>
        <taxon>Actinomycetota</taxon>
        <taxon>Actinomycetes</taxon>
        <taxon>Kineosporiales</taxon>
        <taxon>Kineosporiaceae</taxon>
        <taxon>Kineococcus</taxon>
    </lineage>
</organism>
<evidence type="ECO:0000313" key="2">
    <source>
        <dbReference type="EMBL" id="NYD24524.1"/>
    </source>
</evidence>
<accession>A0A7Y9DPV3</accession>
<reference evidence="2 3" key="1">
    <citation type="submission" date="2020-07" db="EMBL/GenBank/DDBJ databases">
        <title>Sequencing the genomes of 1000 actinobacteria strains.</title>
        <authorList>
            <person name="Klenk H.-P."/>
        </authorList>
    </citation>
    <scope>NUCLEOTIDE SEQUENCE [LARGE SCALE GENOMIC DNA]</scope>
    <source>
        <strain evidence="2 3">DSM 7487</strain>
    </source>
</reference>
<evidence type="ECO:0000313" key="3">
    <source>
        <dbReference type="Proteomes" id="UP000521922"/>
    </source>
</evidence>
<name>A0A7Y9DPV3_9ACTN</name>
<proteinExistence type="predicted"/>
<evidence type="ECO:0000256" key="1">
    <source>
        <dbReference type="SAM" id="MobiDB-lite"/>
    </source>
</evidence>
<protein>
    <submittedName>
        <fullName evidence="2">Uncharacterized protein</fullName>
    </submittedName>
</protein>
<dbReference type="Proteomes" id="UP000521922">
    <property type="component" value="Unassembled WGS sequence"/>
</dbReference>